<evidence type="ECO:0000313" key="11">
    <source>
        <dbReference type="Proteomes" id="UP000216151"/>
    </source>
</evidence>
<evidence type="ECO:0000256" key="4">
    <source>
        <dbReference type="ARBA" id="ARBA00011905"/>
    </source>
</evidence>
<dbReference type="OrthoDB" id="9778208at2"/>
<dbReference type="FunFam" id="3.40.50.150:FF:000101">
    <property type="entry name" value="Thiopurine S-methyltransferase"/>
    <property type="match status" value="1"/>
</dbReference>
<dbReference type="Pfam" id="PF05724">
    <property type="entry name" value="TPMT"/>
    <property type="match status" value="1"/>
</dbReference>
<evidence type="ECO:0000256" key="2">
    <source>
        <dbReference type="ARBA" id="ARBA00004496"/>
    </source>
</evidence>
<evidence type="ECO:0000256" key="6">
    <source>
        <dbReference type="ARBA" id="ARBA00022603"/>
    </source>
</evidence>
<dbReference type="HAMAP" id="MF_00812">
    <property type="entry name" value="Thiopur_methtran"/>
    <property type="match status" value="1"/>
</dbReference>
<feature type="binding site" evidence="9">
    <location>
        <position position="66"/>
    </location>
    <ligand>
        <name>S-adenosyl-L-methionine</name>
        <dbReference type="ChEBI" id="CHEBI:59789"/>
    </ligand>
</feature>
<keyword evidence="5 9" id="KW-0963">Cytoplasm</keyword>
<keyword evidence="7 9" id="KW-0808">Transferase</keyword>
<dbReference type="GO" id="GO:0010038">
    <property type="term" value="P:response to metal ion"/>
    <property type="evidence" value="ECO:0007669"/>
    <property type="project" value="InterPro"/>
</dbReference>
<keyword evidence="6 9" id="KW-0489">Methyltransferase</keyword>
<evidence type="ECO:0000256" key="3">
    <source>
        <dbReference type="ARBA" id="ARBA00008145"/>
    </source>
</evidence>
<comment type="subcellular location">
    <subcellularLocation>
        <location evidence="2 9">Cytoplasm</location>
    </subcellularLocation>
</comment>
<comment type="similarity">
    <text evidence="3 9">Belongs to the class I-like SAM-binding methyltransferase superfamily. TPMT family.</text>
</comment>
<keyword evidence="8 9" id="KW-0949">S-adenosyl-L-methionine</keyword>
<name>A0A269XVK8_9PROT</name>
<dbReference type="GO" id="GO:0008119">
    <property type="term" value="F:thiopurine S-methyltransferase activity"/>
    <property type="evidence" value="ECO:0007669"/>
    <property type="project" value="UniProtKB-UniRule"/>
</dbReference>
<dbReference type="InterPro" id="IPR008854">
    <property type="entry name" value="TPMT"/>
</dbReference>
<dbReference type="Gene3D" id="3.40.50.150">
    <property type="entry name" value="Vaccinia Virus protein VP39"/>
    <property type="match status" value="1"/>
</dbReference>
<gene>
    <name evidence="9" type="primary">tpm</name>
    <name evidence="10" type="ORF">B8X00_11105</name>
</gene>
<dbReference type="PROSITE" id="PS51585">
    <property type="entry name" value="SAM_MT_TPMT"/>
    <property type="match status" value="1"/>
</dbReference>
<dbReference type="GO" id="GO:0032259">
    <property type="term" value="P:methylation"/>
    <property type="evidence" value="ECO:0007669"/>
    <property type="project" value="UniProtKB-KW"/>
</dbReference>
<evidence type="ECO:0000256" key="8">
    <source>
        <dbReference type="ARBA" id="ARBA00022691"/>
    </source>
</evidence>
<evidence type="ECO:0000256" key="7">
    <source>
        <dbReference type="ARBA" id="ARBA00022679"/>
    </source>
</evidence>
<dbReference type="Proteomes" id="UP000216151">
    <property type="component" value="Unassembled WGS sequence"/>
</dbReference>
<feature type="binding site" evidence="9">
    <location>
        <position position="10"/>
    </location>
    <ligand>
        <name>S-adenosyl-L-methionine</name>
        <dbReference type="ChEBI" id="CHEBI:59789"/>
    </ligand>
</feature>
<evidence type="ECO:0000256" key="5">
    <source>
        <dbReference type="ARBA" id="ARBA00022490"/>
    </source>
</evidence>
<organism evidence="10 11">
    <name type="scientific">Acetobacter fabarum</name>
    <dbReference type="NCBI Taxonomy" id="483199"/>
    <lineage>
        <taxon>Bacteria</taxon>
        <taxon>Pseudomonadati</taxon>
        <taxon>Pseudomonadota</taxon>
        <taxon>Alphaproteobacteria</taxon>
        <taxon>Acetobacterales</taxon>
        <taxon>Acetobacteraceae</taxon>
        <taxon>Acetobacter</taxon>
    </lineage>
</organism>
<dbReference type="RefSeq" id="WP_095350190.1">
    <property type="nucleotide sequence ID" value="NZ_JBDNSQ010000012.1"/>
</dbReference>
<dbReference type="NCBIfam" id="TIGR03840">
    <property type="entry name" value="TMPT_Se_Te"/>
    <property type="match status" value="1"/>
</dbReference>
<dbReference type="EMBL" id="NCXK01000022">
    <property type="protein sequence ID" value="PAK77343.1"/>
    <property type="molecule type" value="Genomic_DNA"/>
</dbReference>
<dbReference type="GO" id="GO:0005737">
    <property type="term" value="C:cytoplasm"/>
    <property type="evidence" value="ECO:0007669"/>
    <property type="project" value="UniProtKB-SubCell"/>
</dbReference>
<dbReference type="InterPro" id="IPR022474">
    <property type="entry name" value="Thiopur_S-MeTfrase_Se/Te_detox"/>
</dbReference>
<dbReference type="InterPro" id="IPR029063">
    <property type="entry name" value="SAM-dependent_MTases_sf"/>
</dbReference>
<dbReference type="EC" id="2.1.1.67" evidence="4 9"/>
<evidence type="ECO:0000256" key="9">
    <source>
        <dbReference type="HAMAP-Rule" id="MF_00812"/>
    </source>
</evidence>
<dbReference type="PIRSF" id="PIRSF023956">
    <property type="entry name" value="Thiopurine_S-methyltransferase"/>
    <property type="match status" value="1"/>
</dbReference>
<evidence type="ECO:0000313" key="10">
    <source>
        <dbReference type="EMBL" id="PAK77343.1"/>
    </source>
</evidence>
<reference evidence="10 11" key="1">
    <citation type="submission" date="2017-04" db="EMBL/GenBank/DDBJ databases">
        <title>Kefir bacterial isolates.</title>
        <authorList>
            <person name="Kim Y."/>
            <person name="Blasche S."/>
            <person name="Patil K.R."/>
        </authorList>
    </citation>
    <scope>NUCLEOTIDE SEQUENCE [LARGE SCALE GENOMIC DNA]</scope>
    <source>
        <strain evidence="10 11">KR</strain>
    </source>
</reference>
<feature type="binding site" evidence="9">
    <location>
        <position position="45"/>
    </location>
    <ligand>
        <name>S-adenosyl-L-methionine</name>
        <dbReference type="ChEBI" id="CHEBI:59789"/>
    </ligand>
</feature>
<dbReference type="PANTHER" id="PTHR10259:SF11">
    <property type="entry name" value="THIOPURINE S-METHYLTRANSFERASE"/>
    <property type="match status" value="1"/>
</dbReference>
<sequence length="223" mass="25222">MNAEFWLAKWRQNEIGFHTPCPHHALVQYFSRLGLAPGDRVFVPLCGKTLDIHWLLEQGYKVVGVELSRLAVEQLFAELGIQPAVFSLSPEIMVFEGPDIKIFVADIFVLTHAILGPVDAVYDRAALVALPEGIRVRYAQHVMEISRKSEQFLICVEYDQSRLSGPPYAVMAHDVERYYGQTYNIASIERLPVPRGIKGKEPGFEHVWILQRRDAAHASGQKI</sequence>
<evidence type="ECO:0000256" key="1">
    <source>
        <dbReference type="ARBA" id="ARBA00000903"/>
    </source>
</evidence>
<accession>A0A269XVK8</accession>
<proteinExistence type="inferred from homology"/>
<dbReference type="SUPFAM" id="SSF53335">
    <property type="entry name" value="S-adenosyl-L-methionine-dependent methyltransferases"/>
    <property type="match status" value="1"/>
</dbReference>
<dbReference type="InterPro" id="IPR025835">
    <property type="entry name" value="Thiopurine_S-MeTrfase"/>
</dbReference>
<comment type="catalytic activity">
    <reaction evidence="1 9">
        <text>S-adenosyl-L-methionine + a thiopurine = S-adenosyl-L-homocysteine + a thiopurine S-methylether.</text>
        <dbReference type="EC" id="2.1.1.67"/>
    </reaction>
</comment>
<dbReference type="PANTHER" id="PTHR10259">
    <property type="entry name" value="THIOPURINE S-METHYLTRANSFERASE"/>
    <property type="match status" value="1"/>
</dbReference>
<keyword evidence="11" id="KW-1185">Reference proteome</keyword>
<protein>
    <recommendedName>
        <fullName evidence="4 9">Thiopurine S-methyltransferase</fullName>
        <ecNumber evidence="4 9">2.1.1.67</ecNumber>
    </recommendedName>
    <alternativeName>
        <fullName evidence="9">Thiopurine methyltransferase</fullName>
    </alternativeName>
</protein>
<dbReference type="AlphaFoldDB" id="A0A269XVK8"/>
<feature type="binding site" evidence="9">
    <location>
        <position position="124"/>
    </location>
    <ligand>
        <name>S-adenosyl-L-methionine</name>
        <dbReference type="ChEBI" id="CHEBI:59789"/>
    </ligand>
</feature>
<comment type="caution">
    <text evidence="10">The sequence shown here is derived from an EMBL/GenBank/DDBJ whole genome shotgun (WGS) entry which is preliminary data.</text>
</comment>